<proteinExistence type="predicted"/>
<gene>
    <name evidence="2" type="ORF">SAMN05880501_107156</name>
</gene>
<keyword evidence="3" id="KW-1185">Reference proteome</keyword>
<sequence>MIFILENIFQLSAIILALCSIYYYRHFKKTRKERKLTFNESVIYIVTRIAIYLCAASYVVLFLDRNFG</sequence>
<reference evidence="3" key="1">
    <citation type="submission" date="2017-08" db="EMBL/GenBank/DDBJ databases">
        <authorList>
            <person name="Varghese N."/>
            <person name="Submissions S."/>
        </authorList>
    </citation>
    <scope>NUCLEOTIDE SEQUENCE [LARGE SCALE GENOMIC DNA]</scope>
    <source>
        <strain evidence="3">JC22</strain>
    </source>
</reference>
<accession>A0A285SXS9</accession>
<keyword evidence="1" id="KW-0472">Membrane</keyword>
<evidence type="ECO:0000256" key="1">
    <source>
        <dbReference type="SAM" id="Phobius"/>
    </source>
</evidence>
<dbReference type="RefSeq" id="WP_097073881.1">
    <property type="nucleotide sequence ID" value="NZ_OBMQ01000007.1"/>
</dbReference>
<organism evidence="2 3">
    <name type="scientific">Ureibacillus xyleni</name>
    <dbReference type="NCBI Taxonomy" id="614648"/>
    <lineage>
        <taxon>Bacteria</taxon>
        <taxon>Bacillati</taxon>
        <taxon>Bacillota</taxon>
        <taxon>Bacilli</taxon>
        <taxon>Bacillales</taxon>
        <taxon>Caryophanaceae</taxon>
        <taxon>Ureibacillus</taxon>
    </lineage>
</organism>
<dbReference type="AlphaFoldDB" id="A0A285SXS9"/>
<dbReference type="Proteomes" id="UP000219636">
    <property type="component" value="Unassembled WGS sequence"/>
</dbReference>
<evidence type="ECO:0000313" key="2">
    <source>
        <dbReference type="EMBL" id="SOC13322.1"/>
    </source>
</evidence>
<evidence type="ECO:0000313" key="3">
    <source>
        <dbReference type="Proteomes" id="UP000219636"/>
    </source>
</evidence>
<feature type="transmembrane region" description="Helical" evidence="1">
    <location>
        <begin position="6"/>
        <end position="24"/>
    </location>
</feature>
<dbReference type="OrthoDB" id="2721909at2"/>
<keyword evidence="1" id="KW-1133">Transmembrane helix</keyword>
<protein>
    <submittedName>
        <fullName evidence="2">Uncharacterized protein</fullName>
    </submittedName>
</protein>
<name>A0A285SXS9_9BACL</name>
<feature type="transmembrane region" description="Helical" evidence="1">
    <location>
        <begin position="45"/>
        <end position="63"/>
    </location>
</feature>
<keyword evidence="1" id="KW-0812">Transmembrane</keyword>
<dbReference type="EMBL" id="OBMQ01000007">
    <property type="protein sequence ID" value="SOC13322.1"/>
    <property type="molecule type" value="Genomic_DNA"/>
</dbReference>